<dbReference type="CDD" id="cd04301">
    <property type="entry name" value="NAT_SF"/>
    <property type="match status" value="1"/>
</dbReference>
<keyword evidence="1 4" id="KW-0808">Transferase</keyword>
<protein>
    <submittedName>
        <fullName evidence="4">Uncharacterized N-acetyltransferase YjaB</fullName>
        <ecNumber evidence="4">2.3.1.-</ecNumber>
    </submittedName>
</protein>
<dbReference type="InterPro" id="IPR050832">
    <property type="entry name" value="Bact_Acetyltransf"/>
</dbReference>
<accession>A0A449GZI9</accession>
<keyword evidence="2 4" id="KW-0012">Acyltransferase</keyword>
<name>A0A449GZI9_NOCFR</name>
<dbReference type="PANTHER" id="PTHR43877:SF1">
    <property type="entry name" value="ACETYLTRANSFERASE"/>
    <property type="match status" value="1"/>
</dbReference>
<organism evidence="4">
    <name type="scientific">Nocardia farcinica</name>
    <dbReference type="NCBI Taxonomy" id="37329"/>
    <lineage>
        <taxon>Bacteria</taxon>
        <taxon>Bacillati</taxon>
        <taxon>Actinomycetota</taxon>
        <taxon>Actinomycetes</taxon>
        <taxon>Mycobacteriales</taxon>
        <taxon>Nocardiaceae</taxon>
        <taxon>Nocardia</taxon>
    </lineage>
</organism>
<dbReference type="InterPro" id="IPR016181">
    <property type="entry name" value="Acyl_CoA_acyltransferase"/>
</dbReference>
<dbReference type="EC" id="2.3.1.-" evidence="4"/>
<evidence type="ECO:0000313" key="4">
    <source>
        <dbReference type="EMBL" id="VFA84332.1"/>
    </source>
</evidence>
<proteinExistence type="predicted"/>
<dbReference type="GO" id="GO:0016747">
    <property type="term" value="F:acyltransferase activity, transferring groups other than amino-acyl groups"/>
    <property type="evidence" value="ECO:0007669"/>
    <property type="project" value="InterPro"/>
</dbReference>
<dbReference type="AlphaFoldDB" id="A0A449GZI9"/>
<dbReference type="Pfam" id="PF00583">
    <property type="entry name" value="Acetyltransf_1"/>
    <property type="match status" value="1"/>
</dbReference>
<dbReference type="Gene3D" id="3.40.630.30">
    <property type="match status" value="1"/>
</dbReference>
<dbReference type="SUPFAM" id="SSF55729">
    <property type="entry name" value="Acyl-CoA N-acyltransferases (Nat)"/>
    <property type="match status" value="1"/>
</dbReference>
<evidence type="ECO:0000256" key="1">
    <source>
        <dbReference type="ARBA" id="ARBA00022679"/>
    </source>
</evidence>
<dbReference type="PROSITE" id="PS51186">
    <property type="entry name" value="GNAT"/>
    <property type="match status" value="1"/>
</dbReference>
<dbReference type="EMBL" id="CAACYE010000005">
    <property type="protein sequence ID" value="VFA84332.1"/>
    <property type="molecule type" value="Genomic_DNA"/>
</dbReference>
<evidence type="ECO:0000256" key="2">
    <source>
        <dbReference type="ARBA" id="ARBA00023315"/>
    </source>
</evidence>
<feature type="domain" description="N-acetyltransferase" evidence="3">
    <location>
        <begin position="1"/>
        <end position="149"/>
    </location>
</feature>
<reference evidence="4" key="1">
    <citation type="submission" date="2019-02" db="EMBL/GenBank/DDBJ databases">
        <authorList>
            <consortium name="Pathogen Informatics"/>
        </authorList>
    </citation>
    <scope>NUCLEOTIDE SEQUENCE</scope>
    <source>
        <strain evidence="4">3012STDY6733949</strain>
    </source>
</reference>
<evidence type="ECO:0000259" key="3">
    <source>
        <dbReference type="PROSITE" id="PS51186"/>
    </source>
</evidence>
<sequence>MIRPGRPDEAELLSDLAVRSKALWGYSDELLASFRSELTLIPDDVAARRTLVAERDGVVLGFVTVEGDAPVGELGMLFVAPEATGAGIGSVLFRRALATARDLGFRTLTIESDPNAEPFYRAMGAVGVGDVESGSVPGRTLPLMEIDTAPRAAPTEPAT</sequence>
<dbReference type="InterPro" id="IPR000182">
    <property type="entry name" value="GNAT_dom"/>
</dbReference>
<gene>
    <name evidence="4" type="primary">yjaB_2</name>
    <name evidence="4" type="ORF">NCTC1935_02161</name>
</gene>
<dbReference type="PANTHER" id="PTHR43877">
    <property type="entry name" value="AMINOALKYLPHOSPHONATE N-ACETYLTRANSFERASE-RELATED-RELATED"/>
    <property type="match status" value="1"/>
</dbReference>